<protein>
    <recommendedName>
        <fullName evidence="5">Mediator of RNA polymerase II transcription subunit 19</fullName>
    </recommendedName>
    <alternativeName>
        <fullName evidence="5">Mediator complex subunit 19</fullName>
    </alternativeName>
</protein>
<keyword evidence="3 5" id="KW-0804">Transcription</keyword>
<evidence type="ECO:0000256" key="1">
    <source>
        <dbReference type="ARBA" id="ARBA00004123"/>
    </source>
</evidence>
<organism evidence="6 7">
    <name type="scientific">Artemia franciscana</name>
    <name type="common">Brine shrimp</name>
    <name type="synonym">Artemia sanfranciscana</name>
    <dbReference type="NCBI Taxonomy" id="6661"/>
    <lineage>
        <taxon>Eukaryota</taxon>
        <taxon>Metazoa</taxon>
        <taxon>Ecdysozoa</taxon>
        <taxon>Arthropoda</taxon>
        <taxon>Crustacea</taxon>
        <taxon>Branchiopoda</taxon>
        <taxon>Anostraca</taxon>
        <taxon>Artemiidae</taxon>
        <taxon>Artemia</taxon>
    </lineage>
</organism>
<comment type="caution">
    <text evidence="6">The sequence shown here is derived from an EMBL/GenBank/DDBJ whole genome shotgun (WGS) entry which is preliminary data.</text>
</comment>
<dbReference type="InterPro" id="IPR050951">
    <property type="entry name" value="Retrovirus_Pol_polyprotein"/>
</dbReference>
<evidence type="ECO:0000313" key="7">
    <source>
        <dbReference type="Proteomes" id="UP001187531"/>
    </source>
</evidence>
<dbReference type="PANTHER" id="PTHR37984">
    <property type="entry name" value="PROTEIN CBG26694"/>
    <property type="match status" value="1"/>
</dbReference>
<name>A0AA88IC44_ARTSF</name>
<evidence type="ECO:0000256" key="5">
    <source>
        <dbReference type="RuleBase" id="RU364151"/>
    </source>
</evidence>
<keyword evidence="4 5" id="KW-0539">Nucleus</keyword>
<sequence length="183" mass="20875">MLLHLQPYDLSIKYRPGTENLIPNTLSQIHLETKETLFHTKVEYYVHLVLKLLPISQEKLSELRQETIEDPLPRILRKMVEEGWAKKVPSPVAKFWSVKSNLSVVDDIIMKDYYLVIPLSLHVIKLKSIHAENSLTGAANLMAFNNLEHAYNKFSGKKVKDALSSFLPTLPGAIDMPGDKDNR</sequence>
<comment type="function">
    <text evidence="5">Component of the Mediator complex, a coactivator involved in the regulated transcription of nearly all RNA polymerase II-dependent genes. Mediator functions as a bridge to convey information from gene-specific regulatory proteins to the basal RNA polymerase II transcription machinery. Mediator is recruited to promoters by direct interactions with regulatory proteins and serves as a scaffold for the assembly of a functional preinitiation complex with RNA polymerase II and the general transcription factors.</text>
</comment>
<dbReference type="EMBL" id="JAVRJZ010000009">
    <property type="protein sequence ID" value="KAK2718472.1"/>
    <property type="molecule type" value="Genomic_DNA"/>
</dbReference>
<dbReference type="AlphaFoldDB" id="A0AA88IC44"/>
<dbReference type="GO" id="GO:0003712">
    <property type="term" value="F:transcription coregulator activity"/>
    <property type="evidence" value="ECO:0007669"/>
    <property type="project" value="InterPro"/>
</dbReference>
<keyword evidence="2 5" id="KW-0805">Transcription regulation</keyword>
<evidence type="ECO:0000313" key="6">
    <source>
        <dbReference type="EMBL" id="KAK2718472.1"/>
    </source>
</evidence>
<evidence type="ECO:0000256" key="4">
    <source>
        <dbReference type="ARBA" id="ARBA00023242"/>
    </source>
</evidence>
<dbReference type="GO" id="GO:0016592">
    <property type="term" value="C:mediator complex"/>
    <property type="evidence" value="ECO:0007669"/>
    <property type="project" value="InterPro"/>
</dbReference>
<dbReference type="GO" id="GO:0006357">
    <property type="term" value="P:regulation of transcription by RNA polymerase II"/>
    <property type="evidence" value="ECO:0007669"/>
    <property type="project" value="InterPro"/>
</dbReference>
<comment type="subcellular location">
    <subcellularLocation>
        <location evidence="1 5">Nucleus</location>
    </subcellularLocation>
</comment>
<evidence type="ECO:0000256" key="2">
    <source>
        <dbReference type="ARBA" id="ARBA00023015"/>
    </source>
</evidence>
<proteinExistence type="inferred from homology"/>
<comment type="similarity">
    <text evidence="5">Belongs to the Mediator complex subunit 19 family.</text>
</comment>
<keyword evidence="7" id="KW-1185">Reference proteome</keyword>
<dbReference type="Pfam" id="PF10278">
    <property type="entry name" value="Med19"/>
    <property type="match status" value="1"/>
</dbReference>
<reference evidence="6" key="1">
    <citation type="submission" date="2023-07" db="EMBL/GenBank/DDBJ databases">
        <title>Chromosome-level genome assembly of Artemia franciscana.</title>
        <authorList>
            <person name="Jo E."/>
        </authorList>
    </citation>
    <scope>NUCLEOTIDE SEQUENCE</scope>
    <source>
        <tissue evidence="6">Whole body</tissue>
    </source>
</reference>
<comment type="subunit">
    <text evidence="5">Component of the Mediator complex.</text>
</comment>
<gene>
    <name evidence="5" type="primary">MED19</name>
    <name evidence="6" type="ORF">QYM36_005709</name>
</gene>
<dbReference type="PANTHER" id="PTHR37984:SF7">
    <property type="entry name" value="INTEGRASE CATALYTIC DOMAIN-CONTAINING PROTEIN"/>
    <property type="match status" value="1"/>
</dbReference>
<keyword evidence="5" id="KW-0010">Activator</keyword>
<evidence type="ECO:0000256" key="3">
    <source>
        <dbReference type="ARBA" id="ARBA00023163"/>
    </source>
</evidence>
<dbReference type="InterPro" id="IPR019403">
    <property type="entry name" value="Mediator_Med19_met"/>
</dbReference>
<dbReference type="Proteomes" id="UP001187531">
    <property type="component" value="Unassembled WGS sequence"/>
</dbReference>
<accession>A0AA88IC44</accession>